<sequence>MIKHKEQRVGVLIDVSNMYHSAKNLFGKKTNFKEILKQAVAGRKLIRATAYVIKTEKEEEFPFFEALSQQGFEVKMKDLQIFAGGAKKANWDIGIAIDAVKLADKLDVLVIVSGDGDFLPLMSYLQNNKGCLVEVMAFGKTTSNKLIEEADDFIDLGKNKDFLID</sequence>
<feature type="domain" description="NYN" evidence="1">
    <location>
        <begin position="8"/>
        <end position="156"/>
    </location>
</feature>
<organism evidence="2 3">
    <name type="scientific">Candidatus Falkowbacteria bacterium HGW-Falkowbacteria-1</name>
    <dbReference type="NCBI Taxonomy" id="2013768"/>
    <lineage>
        <taxon>Bacteria</taxon>
        <taxon>Candidatus Falkowiibacteriota</taxon>
    </lineage>
</organism>
<comment type="caution">
    <text evidence="2">The sequence shown here is derived from an EMBL/GenBank/DDBJ whole genome shotgun (WGS) entry which is preliminary data.</text>
</comment>
<gene>
    <name evidence="2" type="ORF">CVU82_03325</name>
</gene>
<dbReference type="GO" id="GO:0004540">
    <property type="term" value="F:RNA nuclease activity"/>
    <property type="evidence" value="ECO:0007669"/>
    <property type="project" value="InterPro"/>
</dbReference>
<dbReference type="Gene3D" id="3.40.50.1010">
    <property type="entry name" value="5'-nuclease"/>
    <property type="match status" value="1"/>
</dbReference>
<accession>A0A2N2E8M2</accession>
<proteinExistence type="predicted"/>
<dbReference type="Proteomes" id="UP000233517">
    <property type="component" value="Unassembled WGS sequence"/>
</dbReference>
<dbReference type="InterPro" id="IPR021139">
    <property type="entry name" value="NYN"/>
</dbReference>
<dbReference type="Pfam" id="PF01936">
    <property type="entry name" value="NYN"/>
    <property type="match status" value="1"/>
</dbReference>
<evidence type="ECO:0000259" key="1">
    <source>
        <dbReference type="Pfam" id="PF01936"/>
    </source>
</evidence>
<evidence type="ECO:0000313" key="3">
    <source>
        <dbReference type="Proteomes" id="UP000233517"/>
    </source>
</evidence>
<name>A0A2N2E8M2_9BACT</name>
<dbReference type="EMBL" id="PHAI01000003">
    <property type="protein sequence ID" value="PKM91061.1"/>
    <property type="molecule type" value="Genomic_DNA"/>
</dbReference>
<dbReference type="CDD" id="cd10911">
    <property type="entry name" value="PIN_LabA"/>
    <property type="match status" value="1"/>
</dbReference>
<dbReference type="PANTHER" id="PTHR35458:SF8">
    <property type="entry name" value="SLR0650 PROTEIN"/>
    <property type="match status" value="1"/>
</dbReference>
<reference evidence="2 3" key="1">
    <citation type="journal article" date="2017" name="ISME J.">
        <title>Potential for microbial H2 and metal transformations associated with novel bacteria and archaea in deep terrestrial subsurface sediments.</title>
        <authorList>
            <person name="Hernsdorf A.W."/>
            <person name="Amano Y."/>
            <person name="Miyakawa K."/>
            <person name="Ise K."/>
            <person name="Suzuki Y."/>
            <person name="Anantharaman K."/>
            <person name="Probst A."/>
            <person name="Burstein D."/>
            <person name="Thomas B.C."/>
            <person name="Banfield J.F."/>
        </authorList>
    </citation>
    <scope>NUCLEOTIDE SEQUENCE [LARGE SCALE GENOMIC DNA]</scope>
    <source>
        <strain evidence="2">HGW-Falkowbacteria-1</strain>
    </source>
</reference>
<dbReference type="PANTHER" id="PTHR35458">
    <property type="entry name" value="SLR0755 PROTEIN"/>
    <property type="match status" value="1"/>
</dbReference>
<protein>
    <recommendedName>
        <fullName evidence="1">NYN domain-containing protein</fullName>
    </recommendedName>
</protein>
<dbReference type="AlphaFoldDB" id="A0A2N2E8M2"/>
<evidence type="ECO:0000313" key="2">
    <source>
        <dbReference type="EMBL" id="PKM91061.1"/>
    </source>
</evidence>
<dbReference type="InterPro" id="IPR047140">
    <property type="entry name" value="LabA"/>
</dbReference>